<keyword evidence="2" id="KW-0812">Transmembrane</keyword>
<protein>
    <submittedName>
        <fullName evidence="4">Polysaccharide biosynthesis protein</fullName>
    </submittedName>
</protein>
<accession>A0ABV8RGL6</accession>
<gene>
    <name evidence="4" type="ORF">ACFOWX_08700</name>
</gene>
<name>A0ABV8RGL6_9SPHN</name>
<comment type="caution">
    <text evidence="4">The sequence shown here is derived from an EMBL/GenBank/DDBJ whole genome shotgun (WGS) entry which is preliminary data.</text>
</comment>
<dbReference type="Gene3D" id="3.40.50.720">
    <property type="entry name" value="NAD(P)-binding Rossmann-like Domain"/>
    <property type="match status" value="2"/>
</dbReference>
<reference evidence="5" key="1">
    <citation type="journal article" date="2019" name="Int. J. Syst. Evol. Microbiol.">
        <title>The Global Catalogue of Microorganisms (GCM) 10K type strain sequencing project: providing services to taxonomists for standard genome sequencing and annotation.</title>
        <authorList>
            <consortium name="The Broad Institute Genomics Platform"/>
            <consortium name="The Broad Institute Genome Sequencing Center for Infectious Disease"/>
            <person name="Wu L."/>
            <person name="Ma J."/>
        </authorList>
    </citation>
    <scope>NUCLEOTIDE SEQUENCE [LARGE SCALE GENOMIC DNA]</scope>
    <source>
        <strain evidence="5">CECT 8531</strain>
    </source>
</reference>
<organism evidence="4 5">
    <name type="scientific">Sphingorhabdus arenilitoris</name>
    <dbReference type="NCBI Taxonomy" id="1490041"/>
    <lineage>
        <taxon>Bacteria</taxon>
        <taxon>Pseudomonadati</taxon>
        <taxon>Pseudomonadota</taxon>
        <taxon>Alphaproteobacteria</taxon>
        <taxon>Sphingomonadales</taxon>
        <taxon>Sphingomonadaceae</taxon>
        <taxon>Sphingorhabdus</taxon>
    </lineage>
</organism>
<dbReference type="PANTHER" id="PTHR43318:SF1">
    <property type="entry name" value="POLYSACCHARIDE BIOSYNTHESIS PROTEIN EPSC-RELATED"/>
    <property type="match status" value="1"/>
</dbReference>
<evidence type="ECO:0000259" key="3">
    <source>
        <dbReference type="Pfam" id="PF02719"/>
    </source>
</evidence>
<dbReference type="PANTHER" id="PTHR43318">
    <property type="entry name" value="UDP-N-ACETYLGLUCOSAMINE 4,6-DEHYDRATASE"/>
    <property type="match status" value="1"/>
</dbReference>
<dbReference type="Proteomes" id="UP001595887">
    <property type="component" value="Unassembled WGS sequence"/>
</dbReference>
<feature type="transmembrane region" description="Helical" evidence="2">
    <location>
        <begin position="56"/>
        <end position="76"/>
    </location>
</feature>
<feature type="transmembrane region" description="Helical" evidence="2">
    <location>
        <begin position="82"/>
        <end position="103"/>
    </location>
</feature>
<dbReference type="EMBL" id="JBHSDH010000013">
    <property type="protein sequence ID" value="MFC4292491.1"/>
    <property type="molecule type" value="Genomic_DNA"/>
</dbReference>
<sequence length="600" mass="65791">MAFSLRLGEWDLWSKPVAIFGGAALLLWLPVFYLSGVYQTIFRFAGTGTIINLGKAVIGLALPLAAIFGFSSIYGIPRTVVLLHPILFFGGLAISRIVFRYLLVDILNSHRHNGEQRNVLIYGAGSSGQQLALSMRSEPSMNLMGFIDDNPNLAGQRLNEKPVFLGAKLEQVVAEQLVSDVLLAIPNASRLVQQAIIERLSKLPVKVKTLPSLSEMINGNISMNDLRAISVEDLLGRMTIKPDDTLMEQAVAGKTVVVTGAGGSIGSELCVQILKHKPLRIILAEISEVALYSIDQKLRDALIFDETAAVEIVAELVNVADREQIARLFRKWRPQIVFHSAAYKHVPLIEANPLSGIRNNIYGTLHTAVEAEAAGVEKFILISTDKAVRPTNIMGTTKRCCELILQAMAARGSDTKFSMVRFGNVLGSSGSVVPRFLQQIEAGGPVTLTDRKITRYFMTIPEASQLVIQAAGMADGGEVFLLDMGEPVRIADLAESMIHLSGRTLRTASHPDGDIEIIEVGLRPGEKLYEELLIGDNPKPSGHPKIMMASEHYLKWDELKKHIDELDTHLISGLAEPALIILKKLVPEFNHMIHERVSEN</sequence>
<feature type="transmembrane region" description="Helical" evidence="2">
    <location>
        <begin position="12"/>
        <end position="35"/>
    </location>
</feature>
<dbReference type="Pfam" id="PF13727">
    <property type="entry name" value="CoA_binding_3"/>
    <property type="match status" value="1"/>
</dbReference>
<evidence type="ECO:0000256" key="1">
    <source>
        <dbReference type="ARBA" id="ARBA00007430"/>
    </source>
</evidence>
<keyword evidence="5" id="KW-1185">Reference proteome</keyword>
<dbReference type="InterPro" id="IPR036291">
    <property type="entry name" value="NAD(P)-bd_dom_sf"/>
</dbReference>
<keyword evidence="2" id="KW-0472">Membrane</keyword>
<keyword evidence="2" id="KW-1133">Transmembrane helix</keyword>
<evidence type="ECO:0000313" key="4">
    <source>
        <dbReference type="EMBL" id="MFC4292491.1"/>
    </source>
</evidence>
<evidence type="ECO:0000313" key="5">
    <source>
        <dbReference type="Proteomes" id="UP001595887"/>
    </source>
</evidence>
<evidence type="ECO:0000256" key="2">
    <source>
        <dbReference type="SAM" id="Phobius"/>
    </source>
</evidence>
<dbReference type="InterPro" id="IPR003869">
    <property type="entry name" value="Polysac_CapD-like"/>
</dbReference>
<dbReference type="CDD" id="cd05237">
    <property type="entry name" value="UDP_invert_4-6DH_SDR_e"/>
    <property type="match status" value="1"/>
</dbReference>
<proteinExistence type="inferred from homology"/>
<comment type="similarity">
    <text evidence="1">Belongs to the polysaccharide synthase family.</text>
</comment>
<dbReference type="Pfam" id="PF02719">
    <property type="entry name" value="Polysacc_synt_2"/>
    <property type="match status" value="1"/>
</dbReference>
<feature type="domain" description="Polysaccharide biosynthesis protein CapD-like" evidence="3">
    <location>
        <begin position="256"/>
        <end position="550"/>
    </location>
</feature>
<dbReference type="SUPFAM" id="SSF51735">
    <property type="entry name" value="NAD(P)-binding Rossmann-fold domains"/>
    <property type="match status" value="2"/>
</dbReference>
<dbReference type="InterPro" id="IPR051203">
    <property type="entry name" value="Polysaccharide_Synthase-Rel"/>
</dbReference>